<sequence length="312" mass="35720">MSSKICIAMLNTDTPVPIVRPRFDTYGQMFNELLVAAASRICPTADIQSTYHDVVQLEYPESLVDVDVVLVTGSVASAYDDMEWIRRLDRYLLDVYIRHPRVKLFGSCFGHQMICQSLLRNYGVRVEKDPQGWELGVREIKIEDNFRKALGQRSRIPLDPQFAGETPDTIRIQFIHADHVKIPEPDAIPEQWLMLGKTKHCTVQGVYEPGRVLTMQGHFEFDRWVSTENMKVFGATWNEDVLEQTFRCIDADDDSEAAAEMVLRFILEEEAYETTDEVVTGLLTPPRDKSEVRRECTITIGHRVGDMYNGRG</sequence>
<keyword evidence="2" id="KW-0315">Glutamine amidotransferase</keyword>
<evidence type="ECO:0000259" key="1">
    <source>
        <dbReference type="Pfam" id="PF00117"/>
    </source>
</evidence>
<dbReference type="InterPro" id="IPR029062">
    <property type="entry name" value="Class_I_gatase-like"/>
</dbReference>
<gene>
    <name evidence="2" type="ORF">P280DRAFT_218424</name>
</gene>
<dbReference type="Proteomes" id="UP000799753">
    <property type="component" value="Unassembled WGS sequence"/>
</dbReference>
<dbReference type="Pfam" id="PF00117">
    <property type="entry name" value="GATase"/>
    <property type="match status" value="1"/>
</dbReference>
<dbReference type="InterPro" id="IPR044992">
    <property type="entry name" value="ChyE-like"/>
</dbReference>
<dbReference type="GO" id="GO:0016740">
    <property type="term" value="F:transferase activity"/>
    <property type="evidence" value="ECO:0007669"/>
    <property type="project" value="UniProtKB-KW"/>
</dbReference>
<dbReference type="InterPro" id="IPR017926">
    <property type="entry name" value="GATASE"/>
</dbReference>
<keyword evidence="2" id="KW-0808">Transferase</keyword>
<reference evidence="2" key="1">
    <citation type="journal article" date="2020" name="Stud. Mycol.">
        <title>101 Dothideomycetes genomes: a test case for predicting lifestyles and emergence of pathogens.</title>
        <authorList>
            <person name="Haridas S."/>
            <person name="Albert R."/>
            <person name="Binder M."/>
            <person name="Bloem J."/>
            <person name="Labutti K."/>
            <person name="Salamov A."/>
            <person name="Andreopoulos B."/>
            <person name="Baker S."/>
            <person name="Barry K."/>
            <person name="Bills G."/>
            <person name="Bluhm B."/>
            <person name="Cannon C."/>
            <person name="Castanera R."/>
            <person name="Culley D."/>
            <person name="Daum C."/>
            <person name="Ezra D."/>
            <person name="Gonzalez J."/>
            <person name="Henrissat B."/>
            <person name="Kuo A."/>
            <person name="Liang C."/>
            <person name="Lipzen A."/>
            <person name="Lutzoni F."/>
            <person name="Magnuson J."/>
            <person name="Mondo S."/>
            <person name="Nolan M."/>
            <person name="Ohm R."/>
            <person name="Pangilinan J."/>
            <person name="Park H.-J."/>
            <person name="Ramirez L."/>
            <person name="Alfaro M."/>
            <person name="Sun H."/>
            <person name="Tritt A."/>
            <person name="Yoshinaga Y."/>
            <person name="Zwiers L.-H."/>
            <person name="Turgeon B."/>
            <person name="Goodwin S."/>
            <person name="Spatafora J."/>
            <person name="Crous P."/>
            <person name="Grigoriev I."/>
        </authorList>
    </citation>
    <scope>NUCLEOTIDE SEQUENCE</scope>
    <source>
        <strain evidence="2">CBS 473.64</strain>
    </source>
</reference>
<proteinExistence type="predicted"/>
<dbReference type="SUPFAM" id="SSF52317">
    <property type="entry name" value="Class I glutamine amidotransferase-like"/>
    <property type="match status" value="1"/>
</dbReference>
<feature type="domain" description="Glutamine amidotransferase" evidence="1">
    <location>
        <begin position="24"/>
        <end position="221"/>
    </location>
</feature>
<dbReference type="AlphaFoldDB" id="A0A6A6S9F8"/>
<dbReference type="PANTHER" id="PTHR42695">
    <property type="entry name" value="GLUTAMINE AMIDOTRANSFERASE YLR126C-RELATED"/>
    <property type="match status" value="1"/>
</dbReference>
<dbReference type="PANTHER" id="PTHR42695:SF6">
    <property type="entry name" value="GLUTAMINE AMIDOTRANSFERASE DOMAIN-CONTAINING PROTEIN"/>
    <property type="match status" value="1"/>
</dbReference>
<evidence type="ECO:0000313" key="3">
    <source>
        <dbReference type="Proteomes" id="UP000799753"/>
    </source>
</evidence>
<keyword evidence="3" id="KW-1185">Reference proteome</keyword>
<organism evidence="2 3">
    <name type="scientific">Massarina eburnea CBS 473.64</name>
    <dbReference type="NCBI Taxonomy" id="1395130"/>
    <lineage>
        <taxon>Eukaryota</taxon>
        <taxon>Fungi</taxon>
        <taxon>Dikarya</taxon>
        <taxon>Ascomycota</taxon>
        <taxon>Pezizomycotina</taxon>
        <taxon>Dothideomycetes</taxon>
        <taxon>Pleosporomycetidae</taxon>
        <taxon>Pleosporales</taxon>
        <taxon>Massarineae</taxon>
        <taxon>Massarinaceae</taxon>
        <taxon>Massarina</taxon>
    </lineage>
</organism>
<accession>A0A6A6S9F8</accession>
<evidence type="ECO:0000313" key="2">
    <source>
        <dbReference type="EMBL" id="KAF2643832.1"/>
    </source>
</evidence>
<name>A0A6A6S9F8_9PLEO</name>
<dbReference type="EMBL" id="MU006779">
    <property type="protein sequence ID" value="KAF2643832.1"/>
    <property type="molecule type" value="Genomic_DNA"/>
</dbReference>
<dbReference type="OrthoDB" id="1669814at2759"/>
<dbReference type="GO" id="GO:0005634">
    <property type="term" value="C:nucleus"/>
    <property type="evidence" value="ECO:0007669"/>
    <property type="project" value="TreeGrafter"/>
</dbReference>
<dbReference type="CDD" id="cd01741">
    <property type="entry name" value="GATase1_1"/>
    <property type="match status" value="1"/>
</dbReference>
<dbReference type="GO" id="GO:0005829">
    <property type="term" value="C:cytosol"/>
    <property type="evidence" value="ECO:0007669"/>
    <property type="project" value="TreeGrafter"/>
</dbReference>
<dbReference type="Gene3D" id="3.40.50.880">
    <property type="match status" value="1"/>
</dbReference>
<protein>
    <submittedName>
        <fullName evidence="2">Class I glutamine amidotransferase-like protein</fullName>
    </submittedName>
</protein>